<accession>A0A3T1D6X6</accession>
<dbReference type="Pfam" id="PF01337">
    <property type="entry name" value="Barstar"/>
    <property type="match status" value="1"/>
</dbReference>
<keyword evidence="3" id="KW-1185">Reference proteome</keyword>
<dbReference type="Proteomes" id="UP000289856">
    <property type="component" value="Chromosome"/>
</dbReference>
<dbReference type="InterPro" id="IPR000468">
    <property type="entry name" value="Barstar"/>
</dbReference>
<gene>
    <name evidence="2" type="ORF">KCTCHS21_32350</name>
</gene>
<name>A0A3T1D6X6_9BACL</name>
<dbReference type="KEGG" id="cohn:KCTCHS21_32350"/>
<dbReference type="OrthoDB" id="2086389at2"/>
<proteinExistence type="predicted"/>
<dbReference type="RefSeq" id="WP_130610181.1">
    <property type="nucleotide sequence ID" value="NZ_AP019400.1"/>
</dbReference>
<organism evidence="2 3">
    <name type="scientific">Cohnella abietis</name>
    <dbReference type="NCBI Taxonomy" id="2507935"/>
    <lineage>
        <taxon>Bacteria</taxon>
        <taxon>Bacillati</taxon>
        <taxon>Bacillota</taxon>
        <taxon>Bacilli</taxon>
        <taxon>Bacillales</taxon>
        <taxon>Paenibacillaceae</taxon>
        <taxon>Cohnella</taxon>
    </lineage>
</organism>
<reference evidence="2 3" key="1">
    <citation type="submission" date="2019-01" db="EMBL/GenBank/DDBJ databases">
        <title>Complete genome sequence of Cohnella hallensis HS21 isolated from Korean fir (Abies koreana) rhizospheric soil.</title>
        <authorList>
            <person name="Jiang L."/>
            <person name="Kang S.W."/>
            <person name="Kim S."/>
            <person name="Jung J."/>
            <person name="Kim C.Y."/>
            <person name="Kim D.H."/>
            <person name="Kim S.W."/>
            <person name="Lee J."/>
        </authorList>
    </citation>
    <scope>NUCLEOTIDE SEQUENCE [LARGE SCALE GENOMIC DNA]</scope>
    <source>
        <strain evidence="2 3">HS21</strain>
    </source>
</reference>
<feature type="domain" description="Barstar (barnase inhibitor)" evidence="1">
    <location>
        <begin position="30"/>
        <end position="109"/>
    </location>
</feature>
<dbReference type="EMBL" id="AP019400">
    <property type="protein sequence ID" value="BBI33836.1"/>
    <property type="molecule type" value="Genomic_DNA"/>
</dbReference>
<evidence type="ECO:0000259" key="1">
    <source>
        <dbReference type="Pfam" id="PF01337"/>
    </source>
</evidence>
<dbReference type="AlphaFoldDB" id="A0A3T1D6X6"/>
<evidence type="ECO:0000313" key="3">
    <source>
        <dbReference type="Proteomes" id="UP000289856"/>
    </source>
</evidence>
<sequence length="136" mass="15901">MDKIIENKVLETNIANIYSIKSDLLNNKYHIAEISGAYIQTWEEYVTEIQSKFIFPTACIDSMDRYLDWIRDLDWLGKDGYALIIYDFSEFLKNAPKLKQEIVADFTDIILPFWQEEVEEVVVGAKAKAFMVYLVD</sequence>
<evidence type="ECO:0000313" key="2">
    <source>
        <dbReference type="EMBL" id="BBI33836.1"/>
    </source>
</evidence>
<protein>
    <recommendedName>
        <fullName evidence="1">Barstar (barnase inhibitor) domain-containing protein</fullName>
    </recommendedName>
</protein>